<dbReference type="SUPFAM" id="SSF52058">
    <property type="entry name" value="L domain-like"/>
    <property type="match status" value="1"/>
</dbReference>
<dbReference type="GO" id="GO:0005737">
    <property type="term" value="C:cytoplasm"/>
    <property type="evidence" value="ECO:0007669"/>
    <property type="project" value="TreeGrafter"/>
</dbReference>
<dbReference type="InterPro" id="IPR032675">
    <property type="entry name" value="LRR_dom_sf"/>
</dbReference>
<evidence type="ECO:0000313" key="4">
    <source>
        <dbReference type="Proteomes" id="UP000735302"/>
    </source>
</evidence>
<dbReference type="PANTHER" id="PTHR18849">
    <property type="entry name" value="LEUCINE RICH REPEAT PROTEIN"/>
    <property type="match status" value="1"/>
</dbReference>
<dbReference type="Pfam" id="PF13516">
    <property type="entry name" value="LRR_6"/>
    <property type="match status" value="1"/>
</dbReference>
<evidence type="ECO:0000313" key="3">
    <source>
        <dbReference type="EMBL" id="GFN80654.1"/>
    </source>
</evidence>
<comment type="caution">
    <text evidence="3">The sequence shown here is derived from an EMBL/GenBank/DDBJ whole genome shotgun (WGS) entry which is preliminary data.</text>
</comment>
<dbReference type="AlphaFoldDB" id="A0AAV3YD84"/>
<keyword evidence="2" id="KW-0677">Repeat</keyword>
<name>A0AAV3YD84_9GAST</name>
<keyword evidence="4" id="KW-1185">Reference proteome</keyword>
<dbReference type="GO" id="GO:0036158">
    <property type="term" value="P:outer dynein arm assembly"/>
    <property type="evidence" value="ECO:0007669"/>
    <property type="project" value="TreeGrafter"/>
</dbReference>
<organism evidence="3 4">
    <name type="scientific">Plakobranchus ocellatus</name>
    <dbReference type="NCBI Taxonomy" id="259542"/>
    <lineage>
        <taxon>Eukaryota</taxon>
        <taxon>Metazoa</taxon>
        <taxon>Spiralia</taxon>
        <taxon>Lophotrochozoa</taxon>
        <taxon>Mollusca</taxon>
        <taxon>Gastropoda</taxon>
        <taxon>Heterobranchia</taxon>
        <taxon>Euthyneura</taxon>
        <taxon>Panpulmonata</taxon>
        <taxon>Sacoglossa</taxon>
        <taxon>Placobranchoidea</taxon>
        <taxon>Plakobranchidae</taxon>
        <taxon>Plakobranchus</taxon>
    </lineage>
</organism>
<proteinExistence type="predicted"/>
<keyword evidence="1" id="KW-0433">Leucine-rich repeat</keyword>
<dbReference type="EMBL" id="BLXT01000825">
    <property type="protein sequence ID" value="GFN80654.1"/>
    <property type="molecule type" value="Genomic_DNA"/>
</dbReference>
<dbReference type="Proteomes" id="UP000735302">
    <property type="component" value="Unassembled WGS sequence"/>
</dbReference>
<dbReference type="InterPro" id="IPR001611">
    <property type="entry name" value="Leu-rich_rpt"/>
</dbReference>
<accession>A0AAV3YD84</accession>
<evidence type="ECO:0000256" key="2">
    <source>
        <dbReference type="ARBA" id="ARBA00022737"/>
    </source>
</evidence>
<dbReference type="Gene3D" id="3.80.10.10">
    <property type="entry name" value="Ribonuclease Inhibitor"/>
    <property type="match status" value="2"/>
</dbReference>
<sequence>MASVEPDTGGVVTRQLLKSKSGEFDVESIHTISLHDLGLHDLGCLSECTNLERLDLSRNNVARLHKLAGLIALTALNLSANRITSLDGLQSLENLQKLNISGNLIGSVDSLRCLTALEKLTSLRVCDDTAGLTNPMCNSSYIDQVLLMLPTLLNLDGKRVRGRGSELFQLCQAMDSAISNLPTLKHSSEVNVEEPCKLSIPSDMSLMLESQNKIPVLEAEEQLRALLASCRADCREAYKKLAEGTKSSISHAEDKKPDS</sequence>
<reference evidence="3 4" key="1">
    <citation type="journal article" date="2021" name="Elife">
        <title>Chloroplast acquisition without the gene transfer in kleptoplastic sea slugs, Plakobranchus ocellatus.</title>
        <authorList>
            <person name="Maeda T."/>
            <person name="Takahashi S."/>
            <person name="Yoshida T."/>
            <person name="Shimamura S."/>
            <person name="Takaki Y."/>
            <person name="Nagai Y."/>
            <person name="Toyoda A."/>
            <person name="Suzuki Y."/>
            <person name="Arimoto A."/>
            <person name="Ishii H."/>
            <person name="Satoh N."/>
            <person name="Nishiyama T."/>
            <person name="Hasebe M."/>
            <person name="Maruyama T."/>
            <person name="Minagawa J."/>
            <person name="Obokata J."/>
            <person name="Shigenobu S."/>
        </authorList>
    </citation>
    <scope>NUCLEOTIDE SEQUENCE [LARGE SCALE GENOMIC DNA]</scope>
</reference>
<protein>
    <submittedName>
        <fullName evidence="3">Leucine-rich repeat-containing protein 61</fullName>
    </submittedName>
</protein>
<dbReference type="InterPro" id="IPR025875">
    <property type="entry name" value="Leu-rich_rpt_4"/>
</dbReference>
<dbReference type="Pfam" id="PF12799">
    <property type="entry name" value="LRR_4"/>
    <property type="match status" value="1"/>
</dbReference>
<gene>
    <name evidence="3" type="ORF">PoB_000716000</name>
</gene>
<dbReference type="PROSITE" id="PS51450">
    <property type="entry name" value="LRR"/>
    <property type="match status" value="3"/>
</dbReference>
<dbReference type="PANTHER" id="PTHR18849:SF8">
    <property type="entry name" value="LEUCINE-RICH REPEAT-CONTAINING PROTEIN 61"/>
    <property type="match status" value="1"/>
</dbReference>
<evidence type="ECO:0000256" key="1">
    <source>
        <dbReference type="ARBA" id="ARBA00022614"/>
    </source>
</evidence>